<name>A0A1I5QBY9_9FIRM</name>
<dbReference type="GO" id="GO:0015081">
    <property type="term" value="F:sodium ion transmembrane transporter activity"/>
    <property type="evidence" value="ECO:0007669"/>
    <property type="project" value="InterPro"/>
</dbReference>
<comment type="subcellular location">
    <subcellularLocation>
        <location evidence="1">Cell membrane</location>
    </subcellularLocation>
</comment>
<feature type="transmembrane region" description="Helical" evidence="6">
    <location>
        <begin position="195"/>
        <end position="219"/>
    </location>
</feature>
<dbReference type="GO" id="GO:0036376">
    <property type="term" value="P:sodium ion export across plasma membrane"/>
    <property type="evidence" value="ECO:0007669"/>
    <property type="project" value="InterPro"/>
</dbReference>
<protein>
    <submittedName>
        <fullName evidence="8">Sodium pump decarboxylases, gamma subunit</fullName>
    </submittedName>
</protein>
<dbReference type="AlphaFoldDB" id="A0A1I5QBY9"/>
<evidence type="ECO:0000313" key="8">
    <source>
        <dbReference type="EMBL" id="SFP43765.1"/>
    </source>
</evidence>
<dbReference type="PROSITE" id="PS51257">
    <property type="entry name" value="PROKAR_LIPOPROTEIN"/>
    <property type="match status" value="1"/>
</dbReference>
<dbReference type="Pfam" id="PF04277">
    <property type="entry name" value="OAD_gamma"/>
    <property type="match status" value="1"/>
</dbReference>
<evidence type="ECO:0000256" key="4">
    <source>
        <dbReference type="ARBA" id="ARBA00022989"/>
    </source>
</evidence>
<dbReference type="EMBL" id="FOXO01000002">
    <property type="protein sequence ID" value="SFP43765.1"/>
    <property type="molecule type" value="Genomic_DNA"/>
</dbReference>
<proteinExistence type="predicted"/>
<gene>
    <name evidence="8" type="ORF">SAMN04487928_10246</name>
</gene>
<dbReference type="Proteomes" id="UP000182624">
    <property type="component" value="Unassembled WGS sequence"/>
</dbReference>
<keyword evidence="7" id="KW-0732">Signal</keyword>
<evidence type="ECO:0000256" key="7">
    <source>
        <dbReference type="SAM" id="SignalP"/>
    </source>
</evidence>
<keyword evidence="3 6" id="KW-0812">Transmembrane</keyword>
<evidence type="ECO:0000313" key="9">
    <source>
        <dbReference type="Proteomes" id="UP000182624"/>
    </source>
</evidence>
<accession>A0A1I5QBY9</accession>
<evidence type="ECO:0000256" key="1">
    <source>
        <dbReference type="ARBA" id="ARBA00004236"/>
    </source>
</evidence>
<dbReference type="NCBIfam" id="TIGR01195">
    <property type="entry name" value="oadG_fam"/>
    <property type="match status" value="1"/>
</dbReference>
<evidence type="ECO:0000256" key="6">
    <source>
        <dbReference type="SAM" id="Phobius"/>
    </source>
</evidence>
<evidence type="ECO:0000256" key="5">
    <source>
        <dbReference type="ARBA" id="ARBA00023136"/>
    </source>
</evidence>
<keyword evidence="9" id="KW-1185">Reference proteome</keyword>
<sequence>MKSKFLVLGVVLSCFLSLSACGQETKTKTIDSSKYPAEMFNESSIVSYMNNLEDQNFEAWYADGITPDNFEEKLYVALAMKFRTETSNGMERTVLDGVDEDFYNAIKSGYTSWYKALDEIGYTSDATLADELYISDVNYYTNDDEQLVIDATLQGTKHSALFQVYMNNETMATDMGVTVNKSSAEKLENAGLNTLLGMGMAFAVLIIISLIISLFPIFISGNKKKKVNDKELAKEAMDNTITQIEEKEDLVGDSELVAVIAAAIAAYEGSASTDGFQVRSIRKVNKNWKR</sequence>
<dbReference type="InterPro" id="IPR005899">
    <property type="entry name" value="Na_pump_deCOase"/>
</dbReference>
<organism evidence="8 9">
    <name type="scientific">Butyrivibrio proteoclasticus</name>
    <dbReference type="NCBI Taxonomy" id="43305"/>
    <lineage>
        <taxon>Bacteria</taxon>
        <taxon>Bacillati</taxon>
        <taxon>Bacillota</taxon>
        <taxon>Clostridia</taxon>
        <taxon>Lachnospirales</taxon>
        <taxon>Lachnospiraceae</taxon>
        <taxon>Butyrivibrio</taxon>
    </lineage>
</organism>
<evidence type="ECO:0000256" key="3">
    <source>
        <dbReference type="ARBA" id="ARBA00022692"/>
    </source>
</evidence>
<dbReference type="RefSeq" id="WP_074883304.1">
    <property type="nucleotide sequence ID" value="NZ_FOXO01000002.1"/>
</dbReference>
<feature type="signal peptide" evidence="7">
    <location>
        <begin position="1"/>
        <end position="22"/>
    </location>
</feature>
<feature type="chain" id="PRO_5038987911" evidence="7">
    <location>
        <begin position="23"/>
        <end position="290"/>
    </location>
</feature>
<keyword evidence="2" id="KW-1003">Cell membrane</keyword>
<evidence type="ECO:0000256" key="2">
    <source>
        <dbReference type="ARBA" id="ARBA00022475"/>
    </source>
</evidence>
<keyword evidence="5 6" id="KW-0472">Membrane</keyword>
<dbReference type="GO" id="GO:0005886">
    <property type="term" value="C:plasma membrane"/>
    <property type="evidence" value="ECO:0007669"/>
    <property type="project" value="UniProtKB-SubCell"/>
</dbReference>
<reference evidence="9" key="1">
    <citation type="submission" date="2016-10" db="EMBL/GenBank/DDBJ databases">
        <authorList>
            <person name="Varghese N."/>
            <person name="Submissions S."/>
        </authorList>
    </citation>
    <scope>NUCLEOTIDE SEQUENCE [LARGE SCALE GENOMIC DNA]</scope>
    <source>
        <strain evidence="9">P18</strain>
    </source>
</reference>
<keyword evidence="4 6" id="KW-1133">Transmembrane helix</keyword>